<dbReference type="Gene3D" id="2.30.29.30">
    <property type="entry name" value="Pleckstrin-homology domain (PH domain)/Phosphotyrosine-binding domain (PTB)"/>
    <property type="match status" value="1"/>
</dbReference>
<dbReference type="InterPro" id="IPR011993">
    <property type="entry name" value="PH-like_dom_sf"/>
</dbReference>
<dbReference type="Proteomes" id="UP001300502">
    <property type="component" value="Unassembled WGS sequence"/>
</dbReference>
<dbReference type="GO" id="GO:0030125">
    <property type="term" value="C:clathrin vesicle coat"/>
    <property type="evidence" value="ECO:0007669"/>
    <property type="project" value="TreeGrafter"/>
</dbReference>
<dbReference type="EMBL" id="JANCYU010000053">
    <property type="protein sequence ID" value="KAK4527565.1"/>
    <property type="molecule type" value="Genomic_DNA"/>
</dbReference>
<feature type="compositionally biased region" description="Polar residues" evidence="1">
    <location>
        <begin position="194"/>
        <end position="206"/>
    </location>
</feature>
<organism evidence="3 4">
    <name type="scientific">Galdieria yellowstonensis</name>
    <dbReference type="NCBI Taxonomy" id="3028027"/>
    <lineage>
        <taxon>Eukaryota</taxon>
        <taxon>Rhodophyta</taxon>
        <taxon>Bangiophyceae</taxon>
        <taxon>Galdieriales</taxon>
        <taxon>Galdieriaceae</taxon>
        <taxon>Galdieria</taxon>
    </lineage>
</organism>
<feature type="region of interest" description="Disordered" evidence="1">
    <location>
        <begin position="149"/>
        <end position="208"/>
    </location>
</feature>
<dbReference type="PANTHER" id="PTHR12847:SF9">
    <property type="entry name" value="NECAP-LIKE PROTEIN CG9132"/>
    <property type="match status" value="1"/>
</dbReference>
<dbReference type="InterPro" id="IPR012466">
    <property type="entry name" value="NECAP_PHear"/>
</dbReference>
<comment type="caution">
    <text evidence="3">The sequence shown here is derived from an EMBL/GenBank/DDBJ whole genome shotgun (WGS) entry which is preliminary data.</text>
</comment>
<protein>
    <recommendedName>
        <fullName evidence="2">NECAP PHear domain-containing protein</fullName>
    </recommendedName>
</protein>
<dbReference type="GO" id="GO:0006897">
    <property type="term" value="P:endocytosis"/>
    <property type="evidence" value="ECO:0007669"/>
    <property type="project" value="InterPro"/>
</dbReference>
<dbReference type="AlphaFoldDB" id="A0AAV9IJE5"/>
<evidence type="ECO:0000256" key="1">
    <source>
        <dbReference type="SAM" id="MobiDB-lite"/>
    </source>
</evidence>
<evidence type="ECO:0000259" key="2">
    <source>
        <dbReference type="Pfam" id="PF07933"/>
    </source>
</evidence>
<name>A0AAV9IJE5_9RHOD</name>
<accession>A0AAV9IJE5</accession>
<feature type="domain" description="NECAP PHear" evidence="2">
    <location>
        <begin position="1"/>
        <end position="150"/>
    </location>
</feature>
<keyword evidence="4" id="KW-1185">Reference proteome</keyword>
<dbReference type="PANTHER" id="PTHR12847">
    <property type="entry name" value="ATP-BINDING CASSETTE ABC TRANSPORTER-RELATED"/>
    <property type="match status" value="1"/>
</dbReference>
<proteinExistence type="predicted"/>
<evidence type="ECO:0000313" key="3">
    <source>
        <dbReference type="EMBL" id="KAK4527565.1"/>
    </source>
</evidence>
<evidence type="ECO:0000313" key="4">
    <source>
        <dbReference type="Proteomes" id="UP001300502"/>
    </source>
</evidence>
<reference evidence="3 4" key="1">
    <citation type="submission" date="2022-07" db="EMBL/GenBank/DDBJ databases">
        <title>Genome-wide signatures of adaptation to extreme environments.</title>
        <authorList>
            <person name="Cho C.H."/>
            <person name="Yoon H.S."/>
        </authorList>
    </citation>
    <scope>NUCLEOTIDE SEQUENCE [LARGE SCALE GENOMIC DNA]</scope>
    <source>
        <strain evidence="3 4">108.79 E11</strain>
    </source>
</reference>
<sequence>MQRILFACREVHVYRVPQQQLVQKRFLCQEWEGEHVFTGRCRVVEESTRVWIRLEDRVSGELFAESPLDESEPQHAVDSSRYFVLLVKDRDTQRKAWLGIGFEQRGEAFDFIAALNDAKRQNDPTTQGDQPKPVSKDFSLKQGQKLKLSIPGMKKAQSTSRQGSNDNGIESLLQDSQVTTTHKEHHVEEDTSAVFPTTNKAQSSQPCLDDLLF</sequence>
<feature type="compositionally biased region" description="Polar residues" evidence="1">
    <location>
        <begin position="156"/>
        <end position="180"/>
    </location>
</feature>
<gene>
    <name evidence="3" type="ORF">GAYE_SCF41G5488</name>
</gene>
<dbReference type="Pfam" id="PF07933">
    <property type="entry name" value="DUF1681"/>
    <property type="match status" value="1"/>
</dbReference>
<dbReference type="SUPFAM" id="SSF50729">
    <property type="entry name" value="PH domain-like"/>
    <property type="match status" value="1"/>
</dbReference>